<dbReference type="InterPro" id="IPR004776">
    <property type="entry name" value="Mem_transp_PIN-like"/>
</dbReference>
<feature type="transmembrane region" description="Helical" evidence="8">
    <location>
        <begin position="290"/>
        <end position="313"/>
    </location>
</feature>
<feature type="transmembrane region" description="Helical" evidence="8">
    <location>
        <begin position="172"/>
        <end position="193"/>
    </location>
</feature>
<dbReference type="EMBL" id="CP162602">
    <property type="protein sequence ID" value="XDK26750.1"/>
    <property type="molecule type" value="Genomic_DNA"/>
</dbReference>
<dbReference type="RefSeq" id="WP_306099663.1">
    <property type="nucleotide sequence ID" value="NZ_CP162602.1"/>
</dbReference>
<keyword evidence="4" id="KW-1003">Cell membrane</keyword>
<feature type="transmembrane region" description="Helical" evidence="8">
    <location>
        <begin position="258"/>
        <end position="278"/>
    </location>
</feature>
<dbReference type="AlphaFoldDB" id="A0AB39HJL6"/>
<dbReference type="InterPro" id="IPR038770">
    <property type="entry name" value="Na+/solute_symporter_sf"/>
</dbReference>
<geneLocation type="plasmid" evidence="9">
    <name>p-HB236076</name>
</geneLocation>
<dbReference type="Pfam" id="PF03547">
    <property type="entry name" value="Mem_trans"/>
    <property type="match status" value="1"/>
</dbReference>
<keyword evidence="9" id="KW-0614">Plasmid</keyword>
<sequence>MDLLSVIAPIFIIILIGFLCAKAKLLSVTTFAEMGRYVMYVALPAVIVKTLLTLDLAALFNPNYFISYICASLVTLGLGIVVFIALLKQPWPTTSVSVTGMVVPNSAFIGFPLLSQILADPPLSGFAMALIVENLIVVPICFVLMDYHHSSSSSSLATKVWLVLKRSIKNPLLIAIVLGIVGNLAQITLPQVAQTTLDLLAPSAVAVALFVIGGSLATVVLSETHWRAVTLTLMGKLVLHPLIAMAIGYALLRDHPELFLTLVLITCVPMLSTFTVIGERYRQSAFCASTQLLTTLCSLLTIPLMVFLAHLLVKF</sequence>
<feature type="transmembrane region" description="Helical" evidence="8">
    <location>
        <begin position="233"/>
        <end position="252"/>
    </location>
</feature>
<protein>
    <submittedName>
        <fullName evidence="9">AEC family transporter</fullName>
    </submittedName>
</protein>
<proteinExistence type="inferred from homology"/>
<feature type="transmembrane region" description="Helical" evidence="8">
    <location>
        <begin position="37"/>
        <end position="59"/>
    </location>
</feature>
<dbReference type="Gene3D" id="1.20.1530.20">
    <property type="match status" value="1"/>
</dbReference>
<comment type="similarity">
    <text evidence="2">Belongs to the auxin efflux carrier (TC 2.A.69) family.</text>
</comment>
<dbReference type="GO" id="GO:0055085">
    <property type="term" value="P:transmembrane transport"/>
    <property type="evidence" value="ECO:0007669"/>
    <property type="project" value="InterPro"/>
</dbReference>
<evidence type="ECO:0000313" key="9">
    <source>
        <dbReference type="EMBL" id="XDK26750.1"/>
    </source>
</evidence>
<evidence type="ECO:0000256" key="6">
    <source>
        <dbReference type="ARBA" id="ARBA00022989"/>
    </source>
</evidence>
<keyword evidence="5 8" id="KW-0812">Transmembrane</keyword>
<evidence type="ECO:0000256" key="8">
    <source>
        <dbReference type="SAM" id="Phobius"/>
    </source>
</evidence>
<evidence type="ECO:0000256" key="5">
    <source>
        <dbReference type="ARBA" id="ARBA00022692"/>
    </source>
</evidence>
<evidence type="ECO:0000256" key="3">
    <source>
        <dbReference type="ARBA" id="ARBA00022448"/>
    </source>
</evidence>
<feature type="transmembrane region" description="Helical" evidence="8">
    <location>
        <begin position="199"/>
        <end position="221"/>
    </location>
</feature>
<comment type="subcellular location">
    <subcellularLocation>
        <location evidence="1">Cell membrane</location>
        <topology evidence="1">Multi-pass membrane protein</topology>
    </subcellularLocation>
</comment>
<keyword evidence="3" id="KW-0813">Transport</keyword>
<gene>
    <name evidence="9" type="ORF">AB0763_17145</name>
</gene>
<feature type="transmembrane region" description="Helical" evidence="8">
    <location>
        <begin position="65"/>
        <end position="86"/>
    </location>
</feature>
<dbReference type="PANTHER" id="PTHR36838:SF3">
    <property type="entry name" value="TRANSPORTER AUXIN EFFLUX CARRIER EC FAMILY"/>
    <property type="match status" value="1"/>
</dbReference>
<feature type="transmembrane region" description="Helical" evidence="8">
    <location>
        <begin position="6"/>
        <end position="25"/>
    </location>
</feature>
<evidence type="ECO:0000256" key="7">
    <source>
        <dbReference type="ARBA" id="ARBA00023136"/>
    </source>
</evidence>
<keyword evidence="6 8" id="KW-1133">Transmembrane helix</keyword>
<keyword evidence="7 8" id="KW-0472">Membrane</keyword>
<feature type="transmembrane region" description="Helical" evidence="8">
    <location>
        <begin position="98"/>
        <end position="119"/>
    </location>
</feature>
<evidence type="ECO:0000256" key="1">
    <source>
        <dbReference type="ARBA" id="ARBA00004651"/>
    </source>
</evidence>
<evidence type="ECO:0000256" key="4">
    <source>
        <dbReference type="ARBA" id="ARBA00022475"/>
    </source>
</evidence>
<dbReference type="KEGG" id="vih:AB0763_17145"/>
<dbReference type="PANTHER" id="PTHR36838">
    <property type="entry name" value="AUXIN EFFLUX CARRIER FAMILY PROTEIN"/>
    <property type="match status" value="1"/>
</dbReference>
<name>A0AB39HJL6_9VIBR</name>
<dbReference type="GO" id="GO:0005886">
    <property type="term" value="C:plasma membrane"/>
    <property type="evidence" value="ECO:0007669"/>
    <property type="project" value="UniProtKB-SubCell"/>
</dbReference>
<feature type="transmembrane region" description="Helical" evidence="8">
    <location>
        <begin position="125"/>
        <end position="145"/>
    </location>
</feature>
<accession>A0AB39HJL6</accession>
<evidence type="ECO:0000256" key="2">
    <source>
        <dbReference type="ARBA" id="ARBA00010145"/>
    </source>
</evidence>
<reference evidence="9" key="1">
    <citation type="submission" date="2024-07" db="EMBL/GenBank/DDBJ databases">
        <title>Genome Analysis of a Potential Novel Vibrio Species Secreting pH- and Thermo-stable Alginate Lyase and its Application in Producing Alginate Oligosaccharides.</title>
        <authorList>
            <person name="Huang H."/>
            <person name="Bao K."/>
        </authorList>
    </citation>
    <scope>NUCLEOTIDE SEQUENCE</scope>
    <source>
        <strain evidence="9">HB236076</strain>
        <plasmid evidence="9">p-HB236076</plasmid>
    </source>
</reference>
<organism evidence="9">
    <name type="scientific">Vibrio sp. HB236076</name>
    <dbReference type="NCBI Taxonomy" id="3232307"/>
    <lineage>
        <taxon>Bacteria</taxon>
        <taxon>Pseudomonadati</taxon>
        <taxon>Pseudomonadota</taxon>
        <taxon>Gammaproteobacteria</taxon>
        <taxon>Vibrionales</taxon>
        <taxon>Vibrionaceae</taxon>
        <taxon>Vibrio</taxon>
    </lineage>
</organism>